<gene>
    <name evidence="1" type="ORF">H7F51_01875</name>
</gene>
<keyword evidence="2" id="KW-1185">Reference proteome</keyword>
<dbReference type="EMBL" id="JACLAW010000001">
    <property type="protein sequence ID" value="MBC2664260.1"/>
    <property type="molecule type" value="Genomic_DNA"/>
</dbReference>
<dbReference type="InterPro" id="IPR011200">
    <property type="entry name" value="UCP012608"/>
</dbReference>
<accession>A0A7X1KKJ6</accession>
<protein>
    <submittedName>
        <fullName evidence="1">DUF2332 domain-containing protein</fullName>
    </submittedName>
</protein>
<evidence type="ECO:0000313" key="2">
    <source>
        <dbReference type="Proteomes" id="UP000566813"/>
    </source>
</evidence>
<dbReference type="Proteomes" id="UP000566813">
    <property type="component" value="Unassembled WGS sequence"/>
</dbReference>
<comment type="caution">
    <text evidence="1">The sequence shown here is derived from an EMBL/GenBank/DDBJ whole genome shotgun (WGS) entry which is preliminary data.</text>
</comment>
<dbReference type="RefSeq" id="WP_185662490.1">
    <property type="nucleotide sequence ID" value="NZ_JACLAW010000001.1"/>
</dbReference>
<name>A0A7X1KKJ6_9SPHN</name>
<sequence>MGQDQQKAISMETTDPAEGIAWQADHARNNSAPITGKVIEALLPLLNGETAVGRRMANWQGKVLESAMPLRLAGGLHWLHLSGADARLGPVYADEVAEQAAIDAIVGAVVADHDAALLPWFDGPPQTNEAGRSSAIMAGLLWLSGRVGPKFELLEIGSSAGANTMIERYAYDLGGVRVGPEQSPVLIRPEWRGAPPPRAPVEIVSIRGCDVAPIDLSDDAAALRLKSYVWAEMTARLERLDAIIALARQQPPRIDRADAADWVEARLAEPQAEGVTRVLYHSIVWQYLPEAGRARIEAAMAQAAARATPERPLAWIMLETNRATFRHELRVRYWPGGDEAALLGQAHAHGLWVEWLDQG</sequence>
<dbReference type="Pfam" id="PF10094">
    <property type="entry name" value="DUF2332"/>
    <property type="match status" value="1"/>
</dbReference>
<evidence type="ECO:0000313" key="1">
    <source>
        <dbReference type="EMBL" id="MBC2664260.1"/>
    </source>
</evidence>
<dbReference type="AlphaFoldDB" id="A0A7X1KKJ6"/>
<reference evidence="1 2" key="1">
    <citation type="submission" date="2020-08" db="EMBL/GenBank/DDBJ databases">
        <title>The genome sequence of type strain Novosphingobium flavum NBRC 111647.</title>
        <authorList>
            <person name="Liu Y."/>
        </authorList>
    </citation>
    <scope>NUCLEOTIDE SEQUENCE [LARGE SCALE GENOMIC DNA]</scope>
    <source>
        <strain evidence="1 2">NBRC 111647</strain>
    </source>
</reference>
<proteinExistence type="predicted"/>
<dbReference type="PIRSF" id="PIRSF012608">
    <property type="entry name" value="UCP012608"/>
    <property type="match status" value="1"/>
</dbReference>
<organism evidence="1 2">
    <name type="scientific">Novosphingobium flavum</name>
    <dbReference type="NCBI Taxonomy" id="1778672"/>
    <lineage>
        <taxon>Bacteria</taxon>
        <taxon>Pseudomonadati</taxon>
        <taxon>Pseudomonadota</taxon>
        <taxon>Alphaproteobacteria</taxon>
        <taxon>Sphingomonadales</taxon>
        <taxon>Sphingomonadaceae</taxon>
        <taxon>Novosphingobium</taxon>
    </lineage>
</organism>